<dbReference type="AlphaFoldDB" id="A0A3M0LWG3"/>
<evidence type="ECO:0000313" key="2">
    <source>
        <dbReference type="Proteomes" id="UP000273516"/>
    </source>
</evidence>
<proteinExistence type="predicted"/>
<dbReference type="Proteomes" id="UP000273516">
    <property type="component" value="Unassembled WGS sequence"/>
</dbReference>
<comment type="caution">
    <text evidence="1">The sequence shown here is derived from an EMBL/GenBank/DDBJ whole genome shotgun (WGS) entry which is preliminary data.</text>
</comment>
<reference evidence="1 2" key="1">
    <citation type="submission" date="2018-07" db="EMBL/GenBank/DDBJ databases">
        <authorList>
            <person name="Zhang Y."/>
            <person name="Wang L."/>
            <person name="Ma S."/>
        </authorList>
    </citation>
    <scope>NUCLEOTIDE SEQUENCE [LARGE SCALE GENOMIC DNA]</scope>
    <source>
        <strain evidence="1 2">4-2</strain>
    </source>
</reference>
<dbReference type="InterPro" id="IPR027417">
    <property type="entry name" value="P-loop_NTPase"/>
</dbReference>
<evidence type="ECO:0000313" key="1">
    <source>
        <dbReference type="EMBL" id="RMC29676.1"/>
    </source>
</evidence>
<dbReference type="Gene3D" id="3.40.50.300">
    <property type="entry name" value="P-loop containing nucleotide triphosphate hydrolases"/>
    <property type="match status" value="1"/>
</dbReference>
<evidence type="ECO:0008006" key="3">
    <source>
        <dbReference type="Google" id="ProtNLM"/>
    </source>
</evidence>
<dbReference type="RefSeq" id="WP_122114577.1">
    <property type="nucleotide sequence ID" value="NZ_QOKZ01000026.1"/>
</dbReference>
<keyword evidence="2" id="KW-1185">Reference proteome</keyword>
<gene>
    <name evidence="1" type="ORF">C9E81_22460</name>
</gene>
<accession>A0A3M0LWG3</accession>
<protein>
    <recommendedName>
        <fullName evidence="3">Sulfotransferase domain-containing protein</fullName>
    </recommendedName>
</protein>
<dbReference type="OrthoDB" id="7540582at2"/>
<dbReference type="EMBL" id="QOKZ01000026">
    <property type="protein sequence ID" value="RMC29676.1"/>
    <property type="molecule type" value="Genomic_DNA"/>
</dbReference>
<organism evidence="1 2">
    <name type="scientific">Paracoccus alkanivorans</name>
    <dbReference type="NCBI Taxonomy" id="2116655"/>
    <lineage>
        <taxon>Bacteria</taxon>
        <taxon>Pseudomonadati</taxon>
        <taxon>Pseudomonadota</taxon>
        <taxon>Alphaproteobacteria</taxon>
        <taxon>Rhodobacterales</taxon>
        <taxon>Paracoccaceae</taxon>
        <taxon>Paracoccus</taxon>
    </lineage>
</organism>
<dbReference type="SUPFAM" id="SSF52540">
    <property type="entry name" value="P-loop containing nucleoside triphosphate hydrolases"/>
    <property type="match status" value="1"/>
</dbReference>
<name>A0A3M0LWG3_9RHOB</name>
<sequence length="295" mass="33204">MKKLIVHPGSPKTATSTIQHVLRQNRAKLEQAGIGLILPGDIRGHSYLGAYLASYRSDEPFDISHASAEFYEKYISQFDTVIVSEETFCHDFMPSKKFGYGGIDRAETSAELISQNPFDKTEIVLTIRPHVEFIISTYTHFVHRHREGRSFDHWYKDVVGLHRFSWETAVSAFKSQFSPEDVKVVSMSTAKENGIGHYVRDVIIALGLEGVLPDPTVGEVHNPSPSKRAVELCTMLNQTIVNPKKSNLVNTFIVENFPTSEFGKFAPVVQLQPEVRHMFHRDYALAVGKPEALSE</sequence>